<name>A0ABW3F3K4_9PROT</name>
<reference evidence="4" key="1">
    <citation type="journal article" date="2019" name="Int. J. Syst. Evol. Microbiol.">
        <title>The Global Catalogue of Microorganisms (GCM) 10K type strain sequencing project: providing services to taxonomists for standard genome sequencing and annotation.</title>
        <authorList>
            <consortium name="The Broad Institute Genomics Platform"/>
            <consortium name="The Broad Institute Genome Sequencing Center for Infectious Disease"/>
            <person name="Wu L."/>
            <person name="Ma J."/>
        </authorList>
    </citation>
    <scope>NUCLEOTIDE SEQUENCE [LARGE SCALE GENOMIC DNA]</scope>
    <source>
        <strain evidence="4">CCUG 58412</strain>
    </source>
</reference>
<dbReference type="PANTHER" id="PTHR30273:SF2">
    <property type="entry name" value="PROTEIN FECR"/>
    <property type="match status" value="1"/>
</dbReference>
<dbReference type="RefSeq" id="WP_379055322.1">
    <property type="nucleotide sequence ID" value="NZ_JBHTKB010000001.1"/>
</dbReference>
<dbReference type="PANTHER" id="PTHR30273">
    <property type="entry name" value="PERIPLASMIC SIGNAL SENSOR AND SIGMA FACTOR ACTIVATOR FECR-RELATED"/>
    <property type="match status" value="1"/>
</dbReference>
<dbReference type="Proteomes" id="UP001597128">
    <property type="component" value="Unassembled WGS sequence"/>
</dbReference>
<evidence type="ECO:0000313" key="3">
    <source>
        <dbReference type="EMBL" id="MFD0912413.1"/>
    </source>
</evidence>
<dbReference type="EMBL" id="JBHTKB010000001">
    <property type="protein sequence ID" value="MFD0912413.1"/>
    <property type="molecule type" value="Genomic_DNA"/>
</dbReference>
<gene>
    <name evidence="3" type="ORF">ACFQ1Z_02530</name>
</gene>
<keyword evidence="4" id="KW-1185">Reference proteome</keyword>
<feature type="domain" description="FecR N-terminal" evidence="2">
    <location>
        <begin position="24"/>
        <end position="65"/>
    </location>
</feature>
<dbReference type="InterPro" id="IPR006860">
    <property type="entry name" value="FecR"/>
</dbReference>
<dbReference type="PIRSF" id="PIRSF018266">
    <property type="entry name" value="FecR"/>
    <property type="match status" value="1"/>
</dbReference>
<organism evidence="3 4">
    <name type="scientific">Methylophilus luteus</name>
    <dbReference type="NCBI Taxonomy" id="640108"/>
    <lineage>
        <taxon>Bacteria</taxon>
        <taxon>Pseudomonadati</taxon>
        <taxon>Pseudomonadota</taxon>
        <taxon>Betaproteobacteria</taxon>
        <taxon>Nitrosomonadales</taxon>
        <taxon>Methylophilaceae</taxon>
        <taxon>Methylophilus</taxon>
    </lineage>
</organism>
<evidence type="ECO:0000259" key="2">
    <source>
        <dbReference type="Pfam" id="PF16220"/>
    </source>
</evidence>
<proteinExistence type="predicted"/>
<feature type="domain" description="FecR protein" evidence="1">
    <location>
        <begin position="134"/>
        <end position="227"/>
    </location>
</feature>
<dbReference type="Pfam" id="PF16220">
    <property type="entry name" value="DUF4880"/>
    <property type="match status" value="1"/>
</dbReference>
<comment type="caution">
    <text evidence="3">The sequence shown here is derived from an EMBL/GenBank/DDBJ whole genome shotgun (WGS) entry which is preliminary data.</text>
</comment>
<dbReference type="Gene3D" id="2.60.120.1440">
    <property type="match status" value="1"/>
</dbReference>
<accession>A0ABW3F3K4</accession>
<sequence length="341" mass="37794">MTSHTNSMKVPPAANSDSQADALQQAAEWFAVLRSEQADAADHAEWKLWLDAHRAHQDAWLQVESIKTTLDSLARSGHPHAAKAALLKPTDTTRRQALKLLGLAGLGLCSGAMFKRYSPWRDWVTDLAASHINYRVNVGQARLFTLTEGSRMWLNTDSQAQVSYSLALRRITLLGGELLISTARETPLFDRPLVVDTDHGRMTALGTRFTVMHNRHETYIAVYEGAVTILTATSGQRQLVNAGEQCRFDAQAIQALQPAEKAREAWTRGILLADDRRLDDFVAEVSRYRQGAITVAPDIAHMRIMGAFPANDTDAILASLTETLPVKIQRYGNADIRLVKK</sequence>
<evidence type="ECO:0000259" key="1">
    <source>
        <dbReference type="Pfam" id="PF04773"/>
    </source>
</evidence>
<dbReference type="Pfam" id="PF04773">
    <property type="entry name" value="FecR"/>
    <property type="match status" value="1"/>
</dbReference>
<protein>
    <submittedName>
        <fullName evidence="3">FecR domain-containing protein</fullName>
    </submittedName>
</protein>
<dbReference type="InterPro" id="IPR032623">
    <property type="entry name" value="FecR_N"/>
</dbReference>
<dbReference type="InterPro" id="IPR012373">
    <property type="entry name" value="Ferrdict_sens_TM"/>
</dbReference>
<evidence type="ECO:0000313" key="4">
    <source>
        <dbReference type="Proteomes" id="UP001597128"/>
    </source>
</evidence>